<evidence type="ECO:0000313" key="1">
    <source>
        <dbReference type="EMBL" id="KED04868.1"/>
    </source>
</evidence>
<proteinExistence type="predicted"/>
<dbReference type="AlphaFoldDB" id="A0A922NVM4"/>
<name>A0A922NVM4_9STRE</name>
<gene>
    <name evidence="1" type="ORF">CECT5772_03199</name>
</gene>
<accession>A0A922NVM4</accession>
<organism evidence="1 2">
    <name type="scientific">Streptococcus equi subsp. ruminatorum CECT 5772</name>
    <dbReference type="NCBI Taxonomy" id="1051981"/>
    <lineage>
        <taxon>Bacteria</taxon>
        <taxon>Bacillati</taxon>
        <taxon>Bacillota</taxon>
        <taxon>Bacilli</taxon>
        <taxon>Lactobacillales</taxon>
        <taxon>Streptococcaceae</taxon>
        <taxon>Streptococcus</taxon>
    </lineage>
</organism>
<reference evidence="1 2" key="1">
    <citation type="journal article" date="2014" name="Int. J. Syst. Evol. Microbiol.">
        <title>Phylogenomics and the dynamic genome evolution of the genus Streptococcus.</title>
        <authorList>
            <consortium name="The Broad Institute Genome Sequencing Platform"/>
            <person name="Richards V.P."/>
            <person name="Palmer S.R."/>
            <person name="Pavinski Bitar P.D."/>
            <person name="Qin X."/>
            <person name="Weinstock G.M."/>
            <person name="Highlander S.K."/>
            <person name="Town C.D."/>
            <person name="Burne R.A."/>
            <person name="Stanhope M.J."/>
        </authorList>
    </citation>
    <scope>NUCLEOTIDE SEQUENCE [LARGE SCALE GENOMIC DNA]</scope>
    <source>
        <strain evidence="1 2">CECT 5772</strain>
    </source>
</reference>
<comment type="caution">
    <text evidence="1">The sequence shown here is derived from an EMBL/GenBank/DDBJ whole genome shotgun (WGS) entry which is preliminary data.</text>
</comment>
<dbReference type="EMBL" id="AWEX01000025">
    <property type="protein sequence ID" value="KED04868.1"/>
    <property type="molecule type" value="Genomic_DNA"/>
</dbReference>
<protein>
    <submittedName>
        <fullName evidence="1">Uncharacterized protein</fullName>
    </submittedName>
</protein>
<dbReference type="Proteomes" id="UP000028704">
    <property type="component" value="Unassembled WGS sequence"/>
</dbReference>
<sequence length="31" mass="3403">MVAGIKEMGQLCTAVLTRIDRPELSDAINRT</sequence>
<evidence type="ECO:0000313" key="2">
    <source>
        <dbReference type="Proteomes" id="UP000028704"/>
    </source>
</evidence>